<dbReference type="NCBIfam" id="NF000658">
    <property type="entry name" value="PRK00029.1"/>
    <property type="match status" value="1"/>
</dbReference>
<feature type="binding site" evidence="8">
    <location>
        <position position="184"/>
    </location>
    <ligand>
        <name>ATP</name>
        <dbReference type="ChEBI" id="CHEBI:30616"/>
    </ligand>
</feature>
<dbReference type="PANTHER" id="PTHR32057">
    <property type="entry name" value="PROTEIN ADENYLYLTRANSFERASE SELO, MITOCHONDRIAL"/>
    <property type="match status" value="1"/>
</dbReference>
<dbReference type="GO" id="GO:0005524">
    <property type="term" value="F:ATP binding"/>
    <property type="evidence" value="ECO:0007669"/>
    <property type="project" value="UniProtKB-UniRule"/>
</dbReference>
<comment type="similarity">
    <text evidence="1 8">Belongs to the SELO family.</text>
</comment>
<dbReference type="AlphaFoldDB" id="A0AAD0EDQ2"/>
<feature type="binding site" evidence="8">
    <location>
        <position position="263"/>
    </location>
    <ligand>
        <name>ATP</name>
        <dbReference type="ChEBI" id="CHEBI:30616"/>
    </ligand>
</feature>
<dbReference type="GO" id="GO:0070733">
    <property type="term" value="F:AMPylase activity"/>
    <property type="evidence" value="ECO:0007669"/>
    <property type="project" value="UniProtKB-EC"/>
</dbReference>
<dbReference type="HAMAP" id="MF_00692">
    <property type="entry name" value="SelO"/>
    <property type="match status" value="1"/>
</dbReference>
<proteinExistence type="inferred from homology"/>
<comment type="catalytic activity">
    <reaction evidence="8">
        <text>L-seryl-[protein] + ATP = 3-O-(5'-adenylyl)-L-seryl-[protein] + diphosphate</text>
        <dbReference type="Rhea" id="RHEA:58120"/>
        <dbReference type="Rhea" id="RHEA-COMP:9863"/>
        <dbReference type="Rhea" id="RHEA-COMP:15073"/>
        <dbReference type="ChEBI" id="CHEBI:29999"/>
        <dbReference type="ChEBI" id="CHEBI:30616"/>
        <dbReference type="ChEBI" id="CHEBI:33019"/>
        <dbReference type="ChEBI" id="CHEBI:142516"/>
        <dbReference type="EC" id="2.7.7.108"/>
    </reaction>
</comment>
<evidence type="ECO:0000256" key="5">
    <source>
        <dbReference type="ARBA" id="ARBA00022741"/>
    </source>
</evidence>
<protein>
    <recommendedName>
        <fullName evidence="8">Protein nucleotidyltransferase YdiU</fullName>
        <ecNumber evidence="8">2.7.7.-</ecNumber>
    </recommendedName>
    <alternativeName>
        <fullName evidence="8">Protein adenylyltransferase YdiU</fullName>
        <ecNumber evidence="8">2.7.7.108</ecNumber>
    </alternativeName>
    <alternativeName>
        <fullName evidence="8">Protein uridylyltransferase YdiU</fullName>
        <ecNumber evidence="8">2.7.7.-</ecNumber>
    </alternativeName>
</protein>
<sequence length="493" mass="53621">MTKHDPKFNFDNTYARELEGFYVPWQGEEAPAPAVVQFNEELAKNLRLDAAALNSADGAAIFAGTIAPEGATPLAQAYAGHQFGGFSEQLGDGRALLLGEILDQSGTRFDLHLKGSGRTPFSRGGDGKAVLGPVLREYLMGEAMHALGIPTTRALAAVTTGEDVLRDGVKPGAVLARIASSHLRVGTFQFFAARKEWDKVRQLADYAIARHYPDLVDADEKYLKFLSAVAERQARLVAAWLHVGFVHGVMNTDNMTISGETIDYGPCAFVDAYDPKAVFSSIDRDGRYAFGNQPVIAQWNLTRLAETLLPLIDADDGDNAVRLATNVINGFIELYTGIWTDGMRAKIGLVSTEDSDAALINGLFVAMDGQNVDYTQFFRALADAALGQDADVLTLFDDAGSITPWLKTWQDRLLRDNQTPVDRREAMNAINPIYIPRNHRVEEALQAAEAGDIAPFNTLLSVLQAPFTKRDGLTDFEGPAPDGTAPYQTFCGT</sequence>
<feature type="binding site" evidence="8">
    <location>
        <position position="91"/>
    </location>
    <ligand>
        <name>ATP</name>
        <dbReference type="ChEBI" id="CHEBI:30616"/>
    </ligand>
</feature>
<feature type="binding site" evidence="8">
    <location>
        <position position="94"/>
    </location>
    <ligand>
        <name>ATP</name>
        <dbReference type="ChEBI" id="CHEBI:30616"/>
    </ligand>
</feature>
<feature type="binding site" evidence="8">
    <location>
        <position position="114"/>
    </location>
    <ligand>
        <name>ATP</name>
        <dbReference type="ChEBI" id="CHEBI:30616"/>
    </ligand>
</feature>
<gene>
    <name evidence="8" type="primary">ydiU</name>
    <name evidence="8" type="synonym">selO</name>
    <name evidence="9" type="ORF">PhaeoP63_04297</name>
</gene>
<reference evidence="9 10" key="1">
    <citation type="journal article" date="2017" name="Front. Microbiol.">
        <title>Phaeobacter piscinae sp. nov., a species of the Roseobacter group and potential aquaculture probiont.</title>
        <authorList>
            <person name="Sonnenschein E.C."/>
            <person name="Phippen C.B.W."/>
            <person name="Nielsen K.F."/>
            <person name="Mateiu R.V."/>
            <person name="Melchiorsen J."/>
            <person name="Gram L."/>
            <person name="Overmann J."/>
            <person name="Freese H.M."/>
        </authorList>
    </citation>
    <scope>NUCLEOTIDE SEQUENCE [LARGE SCALE GENOMIC DNA]</scope>
    <source>
        <strain evidence="9 10">P63</strain>
    </source>
</reference>
<comment type="catalytic activity">
    <reaction evidence="8">
        <text>L-tyrosyl-[protein] + UTP = O-(5'-uridylyl)-L-tyrosyl-[protein] + diphosphate</text>
        <dbReference type="Rhea" id="RHEA:83887"/>
        <dbReference type="Rhea" id="RHEA-COMP:10136"/>
        <dbReference type="Rhea" id="RHEA-COMP:20238"/>
        <dbReference type="ChEBI" id="CHEBI:33019"/>
        <dbReference type="ChEBI" id="CHEBI:46398"/>
        <dbReference type="ChEBI" id="CHEBI:46858"/>
        <dbReference type="ChEBI" id="CHEBI:90602"/>
    </reaction>
</comment>
<keyword evidence="3 8" id="KW-0548">Nucleotidyltransferase</keyword>
<comment type="catalytic activity">
    <reaction evidence="8">
        <text>L-tyrosyl-[protein] + ATP = O-(5'-adenylyl)-L-tyrosyl-[protein] + diphosphate</text>
        <dbReference type="Rhea" id="RHEA:54288"/>
        <dbReference type="Rhea" id="RHEA-COMP:10136"/>
        <dbReference type="Rhea" id="RHEA-COMP:13846"/>
        <dbReference type="ChEBI" id="CHEBI:30616"/>
        <dbReference type="ChEBI" id="CHEBI:33019"/>
        <dbReference type="ChEBI" id="CHEBI:46858"/>
        <dbReference type="ChEBI" id="CHEBI:83624"/>
        <dbReference type="EC" id="2.7.7.108"/>
    </reaction>
</comment>
<dbReference type="GO" id="GO:0000287">
    <property type="term" value="F:magnesium ion binding"/>
    <property type="evidence" value="ECO:0007669"/>
    <property type="project" value="UniProtKB-UniRule"/>
</dbReference>
<name>A0AAD0EDQ2_9RHOB</name>
<keyword evidence="8" id="KW-0464">Manganese</keyword>
<dbReference type="Pfam" id="PF02696">
    <property type="entry name" value="SelO"/>
    <property type="match status" value="1"/>
</dbReference>
<dbReference type="Proteomes" id="UP000217545">
    <property type="component" value="Plasmid pP63_f"/>
</dbReference>
<dbReference type="GO" id="GO:0030145">
    <property type="term" value="F:manganese ion binding"/>
    <property type="evidence" value="ECO:0007669"/>
    <property type="project" value="UniProtKB-UniRule"/>
</dbReference>
<evidence type="ECO:0000256" key="2">
    <source>
        <dbReference type="ARBA" id="ARBA00022679"/>
    </source>
</evidence>
<feature type="binding site" evidence="8">
    <location>
        <position position="263"/>
    </location>
    <ligand>
        <name>Mg(2+)</name>
        <dbReference type="ChEBI" id="CHEBI:18420"/>
    </ligand>
</feature>
<evidence type="ECO:0000256" key="4">
    <source>
        <dbReference type="ARBA" id="ARBA00022723"/>
    </source>
</evidence>
<evidence type="ECO:0000256" key="6">
    <source>
        <dbReference type="ARBA" id="ARBA00022840"/>
    </source>
</evidence>
<keyword evidence="4 8" id="KW-0479">Metal-binding</keyword>
<geneLocation type="plasmid" evidence="10">
    <name>pp63_f</name>
</geneLocation>
<feature type="binding site" evidence="8">
    <location>
        <position position="127"/>
    </location>
    <ligand>
        <name>ATP</name>
        <dbReference type="ChEBI" id="CHEBI:30616"/>
    </ligand>
</feature>
<feature type="binding site" evidence="8">
    <location>
        <position position="254"/>
    </location>
    <ligand>
        <name>Mg(2+)</name>
        <dbReference type="ChEBI" id="CHEBI:18420"/>
    </ligand>
</feature>
<evidence type="ECO:0000256" key="3">
    <source>
        <dbReference type="ARBA" id="ARBA00022695"/>
    </source>
</evidence>
<feature type="active site" description="Proton acceptor" evidence="8">
    <location>
        <position position="253"/>
    </location>
</feature>
<dbReference type="EMBL" id="CP010790">
    <property type="protein sequence ID" value="ATF08327.1"/>
    <property type="molecule type" value="Genomic_DNA"/>
</dbReference>
<comment type="catalytic activity">
    <reaction evidence="8">
        <text>L-histidyl-[protein] + UTP = N(tele)-(5'-uridylyl)-L-histidyl-[protein] + diphosphate</text>
        <dbReference type="Rhea" id="RHEA:83891"/>
        <dbReference type="Rhea" id="RHEA-COMP:9745"/>
        <dbReference type="Rhea" id="RHEA-COMP:20239"/>
        <dbReference type="ChEBI" id="CHEBI:29979"/>
        <dbReference type="ChEBI" id="CHEBI:33019"/>
        <dbReference type="ChEBI" id="CHEBI:46398"/>
        <dbReference type="ChEBI" id="CHEBI:233474"/>
    </reaction>
</comment>
<keyword evidence="5 8" id="KW-0547">Nucleotide-binding</keyword>
<evidence type="ECO:0000313" key="9">
    <source>
        <dbReference type="EMBL" id="ATF08327.1"/>
    </source>
</evidence>
<comment type="catalytic activity">
    <reaction evidence="8">
        <text>L-threonyl-[protein] + ATP = 3-O-(5'-adenylyl)-L-threonyl-[protein] + diphosphate</text>
        <dbReference type="Rhea" id="RHEA:54292"/>
        <dbReference type="Rhea" id="RHEA-COMP:11060"/>
        <dbReference type="Rhea" id="RHEA-COMP:13847"/>
        <dbReference type="ChEBI" id="CHEBI:30013"/>
        <dbReference type="ChEBI" id="CHEBI:30616"/>
        <dbReference type="ChEBI" id="CHEBI:33019"/>
        <dbReference type="ChEBI" id="CHEBI:138113"/>
        <dbReference type="EC" id="2.7.7.108"/>
    </reaction>
</comment>
<comment type="function">
    <text evidence="8">Nucleotidyltransferase involved in the post-translational modification of proteins. It can catalyze the addition of adenosine monophosphate (AMP) or uridine monophosphate (UMP) to a protein, resulting in modifications known as AMPylation and UMPylation.</text>
</comment>
<comment type="catalytic activity">
    <reaction evidence="8">
        <text>L-seryl-[protein] + UTP = O-(5'-uridylyl)-L-seryl-[protein] + diphosphate</text>
        <dbReference type="Rhea" id="RHEA:64604"/>
        <dbReference type="Rhea" id="RHEA-COMP:9863"/>
        <dbReference type="Rhea" id="RHEA-COMP:16635"/>
        <dbReference type="ChEBI" id="CHEBI:29999"/>
        <dbReference type="ChEBI" id="CHEBI:33019"/>
        <dbReference type="ChEBI" id="CHEBI:46398"/>
        <dbReference type="ChEBI" id="CHEBI:156051"/>
    </reaction>
</comment>
<dbReference type="PANTHER" id="PTHR32057:SF14">
    <property type="entry name" value="PROTEIN ADENYLYLTRANSFERASE SELO, MITOCHONDRIAL"/>
    <property type="match status" value="1"/>
</dbReference>
<accession>A0AAD0EDQ2</accession>
<keyword evidence="9" id="KW-0614">Plasmid</keyword>
<keyword evidence="7 8" id="KW-0460">Magnesium</keyword>
<organism evidence="9 10">
    <name type="scientific">Phaeobacter gallaeciensis</name>
    <dbReference type="NCBI Taxonomy" id="60890"/>
    <lineage>
        <taxon>Bacteria</taxon>
        <taxon>Pseudomonadati</taxon>
        <taxon>Pseudomonadota</taxon>
        <taxon>Alphaproteobacteria</taxon>
        <taxon>Rhodobacterales</taxon>
        <taxon>Roseobacteraceae</taxon>
        <taxon>Phaeobacter</taxon>
    </lineage>
</organism>
<evidence type="ECO:0000256" key="1">
    <source>
        <dbReference type="ARBA" id="ARBA00009747"/>
    </source>
</evidence>
<feature type="binding site" evidence="8">
    <location>
        <position position="93"/>
    </location>
    <ligand>
        <name>ATP</name>
        <dbReference type="ChEBI" id="CHEBI:30616"/>
    </ligand>
</feature>
<dbReference type="InterPro" id="IPR003846">
    <property type="entry name" value="SelO"/>
</dbReference>
<dbReference type="EC" id="2.7.7.108" evidence="8"/>
<evidence type="ECO:0000313" key="10">
    <source>
        <dbReference type="Proteomes" id="UP000217545"/>
    </source>
</evidence>
<comment type="cofactor">
    <cofactor evidence="8">
        <name>Mg(2+)</name>
        <dbReference type="ChEBI" id="CHEBI:18420"/>
    </cofactor>
    <cofactor evidence="8">
        <name>Mn(2+)</name>
        <dbReference type="ChEBI" id="CHEBI:29035"/>
    </cofactor>
</comment>
<feature type="binding site" evidence="8">
    <location>
        <position position="126"/>
    </location>
    <ligand>
        <name>ATP</name>
        <dbReference type="ChEBI" id="CHEBI:30616"/>
    </ligand>
</feature>
<feature type="binding site" evidence="8">
    <location>
        <position position="177"/>
    </location>
    <ligand>
        <name>ATP</name>
        <dbReference type="ChEBI" id="CHEBI:30616"/>
    </ligand>
</feature>
<dbReference type="RefSeq" id="WP_096705197.1">
    <property type="nucleotide sequence ID" value="NZ_CP010679.1"/>
</dbReference>
<dbReference type="EC" id="2.7.7.-" evidence="8"/>
<keyword evidence="6 8" id="KW-0067">ATP-binding</keyword>
<evidence type="ECO:0000256" key="8">
    <source>
        <dbReference type="HAMAP-Rule" id="MF_00692"/>
    </source>
</evidence>
<keyword evidence="2 8" id="KW-0808">Transferase</keyword>
<evidence type="ECO:0000256" key="7">
    <source>
        <dbReference type="ARBA" id="ARBA00022842"/>
    </source>
</evidence>